<dbReference type="InterPro" id="IPR001126">
    <property type="entry name" value="UmuC"/>
</dbReference>
<dbReference type="STRING" id="195105.CN97_11420"/>
<dbReference type="InterPro" id="IPR017961">
    <property type="entry name" value="DNA_pol_Y-fam_little_finger"/>
</dbReference>
<dbReference type="eggNOG" id="COG0389">
    <property type="taxonomic scope" value="Bacteria"/>
</dbReference>
<sequence length="430" mass="47079">MIRASADPIALIDCNNFYVSCERIFDTSLRGIPVIVLSNNDGCAVARSDEAKALGIKMGAPVFKMRDLMRRHGVKALSSNYTLYGDLSRRVVEVLHDFSPRLETYSIDENFVCLKGHGPRMEDHAKDMRATVKLDTGIPTCVGIAPTKTLAKLANFAAKKNPIFGSVCNLMGDTVRDYVMRRIPVGEIWGVGGATQAKLMTQGIKVAAELRDLPLPLARKIGGVVLERLVAELRGVVCVDFEDVPPQRKGMAVTRSAGTPMTSFDVLAQAIAAHATRAAEKLRQHGLVAGAMTVFYHTNPHKPDRPQHSASRSVRLSPMSNNTFELVEAAISAAKRGWKGDPSGNGHGYTKAGIILDDLLPEQDQPAMLFPPERPRDAKVMDALDALNDRFGKKTVVLGREGFEKSWTTKADHRSPRYTTRLSELPVLQL</sequence>
<dbReference type="EC" id="2.7.7.7" evidence="3"/>
<dbReference type="PANTHER" id="PTHR11076:SF34">
    <property type="entry name" value="PROTEIN UMUC"/>
    <property type="match status" value="1"/>
</dbReference>
<comment type="catalytic activity">
    <reaction evidence="9">
        <text>DNA(n) + a 2'-deoxyribonucleoside 5'-triphosphate = DNA(n+1) + diphosphate</text>
        <dbReference type="Rhea" id="RHEA:22508"/>
        <dbReference type="Rhea" id="RHEA-COMP:17339"/>
        <dbReference type="Rhea" id="RHEA-COMP:17340"/>
        <dbReference type="ChEBI" id="CHEBI:33019"/>
        <dbReference type="ChEBI" id="CHEBI:61560"/>
        <dbReference type="ChEBI" id="CHEBI:173112"/>
        <dbReference type="EC" id="2.7.7.7"/>
    </reaction>
</comment>
<dbReference type="Pfam" id="PF13438">
    <property type="entry name" value="DUF4113"/>
    <property type="match status" value="1"/>
</dbReference>
<dbReference type="Pfam" id="PF11799">
    <property type="entry name" value="IMS_C"/>
    <property type="match status" value="1"/>
</dbReference>
<dbReference type="PANTHER" id="PTHR11076">
    <property type="entry name" value="DNA REPAIR POLYMERASE UMUC / TRANSFERASE FAMILY MEMBER"/>
    <property type="match status" value="1"/>
</dbReference>
<evidence type="ECO:0000313" key="12">
    <source>
        <dbReference type="Proteomes" id="UP000028826"/>
    </source>
</evidence>
<comment type="function">
    <text evidence="8">Poorly processive, error-prone DNA polymerase involved in untargeted mutagenesis. Copies undamaged DNA at stalled replication forks, which arise in vivo from mismatched or misaligned primer ends. These misaligned primers can be extended by PolIV. Exhibits no 3'-5' exonuclease (proofreading) activity. May be involved in translesional synthesis, in conjunction with the beta clamp from PolIII.</text>
</comment>
<dbReference type="Pfam" id="PF00817">
    <property type="entry name" value="IMS"/>
    <property type="match status" value="1"/>
</dbReference>
<dbReference type="Gene3D" id="3.30.70.270">
    <property type="match status" value="1"/>
</dbReference>
<gene>
    <name evidence="11" type="ORF">CN97_11420</name>
</gene>
<dbReference type="Gene3D" id="1.10.150.20">
    <property type="entry name" value="5' to 3' exonuclease, C-terminal subdomain"/>
    <property type="match status" value="1"/>
</dbReference>
<evidence type="ECO:0000256" key="7">
    <source>
        <dbReference type="ARBA" id="ARBA00023236"/>
    </source>
</evidence>
<comment type="similarity">
    <text evidence="1">Belongs to the DNA polymerase type-Y family.</text>
</comment>
<feature type="domain" description="UmuC" evidence="10">
    <location>
        <begin position="9"/>
        <end position="192"/>
    </location>
</feature>
<accession>A0A086XSR1</accession>
<dbReference type="Gene3D" id="3.40.1170.60">
    <property type="match status" value="1"/>
</dbReference>
<keyword evidence="12" id="KW-1185">Reference proteome</keyword>
<dbReference type="PROSITE" id="PS50173">
    <property type="entry name" value="UMUC"/>
    <property type="match status" value="1"/>
</dbReference>
<evidence type="ECO:0000256" key="2">
    <source>
        <dbReference type="ARBA" id="ARBA00011245"/>
    </source>
</evidence>
<dbReference type="InterPro" id="IPR025188">
    <property type="entry name" value="DUF4113"/>
</dbReference>
<evidence type="ECO:0000256" key="5">
    <source>
        <dbReference type="ARBA" id="ARBA00023199"/>
    </source>
</evidence>
<dbReference type="GO" id="GO:0003887">
    <property type="term" value="F:DNA-directed DNA polymerase activity"/>
    <property type="evidence" value="ECO:0007669"/>
    <property type="project" value="TreeGrafter"/>
</dbReference>
<dbReference type="InterPro" id="IPR050116">
    <property type="entry name" value="DNA_polymerase-Y"/>
</dbReference>
<reference evidence="11 12" key="1">
    <citation type="submission" date="2014-03" db="EMBL/GenBank/DDBJ databases">
        <title>Genome of Haematobacter massiliensis CCUG 47968.</title>
        <authorList>
            <person name="Wang D."/>
            <person name="Wang G."/>
        </authorList>
    </citation>
    <scope>NUCLEOTIDE SEQUENCE [LARGE SCALE GENOMIC DNA]</scope>
    <source>
        <strain evidence="11 12">CCUG 47968</strain>
    </source>
</reference>
<keyword evidence="5" id="KW-0741">SOS mutagenesis</keyword>
<protein>
    <recommendedName>
        <fullName evidence="3">DNA-directed DNA polymerase</fullName>
        <ecNumber evidence="3">2.7.7.7</ecNumber>
    </recommendedName>
</protein>
<evidence type="ECO:0000256" key="1">
    <source>
        <dbReference type="ARBA" id="ARBA00010945"/>
    </source>
</evidence>
<dbReference type="InterPro" id="IPR043502">
    <property type="entry name" value="DNA/RNA_pol_sf"/>
</dbReference>
<comment type="subunit">
    <text evidence="2">Monomer.</text>
</comment>
<comment type="caution">
    <text evidence="11">The sequence shown here is derived from an EMBL/GenBank/DDBJ whole genome shotgun (WGS) entry which is preliminary data.</text>
</comment>
<dbReference type="EMBL" id="JGYG01000031">
    <property type="protein sequence ID" value="KFI25061.1"/>
    <property type="molecule type" value="Genomic_DNA"/>
</dbReference>
<evidence type="ECO:0000259" key="10">
    <source>
        <dbReference type="PROSITE" id="PS50173"/>
    </source>
</evidence>
<name>A0A086XSR1_9RHOB</name>
<dbReference type="GO" id="GO:0003684">
    <property type="term" value="F:damaged DNA binding"/>
    <property type="evidence" value="ECO:0007669"/>
    <property type="project" value="InterPro"/>
</dbReference>
<evidence type="ECO:0000256" key="8">
    <source>
        <dbReference type="ARBA" id="ARBA00025589"/>
    </source>
</evidence>
<dbReference type="GO" id="GO:0042276">
    <property type="term" value="P:error-prone translesion synthesis"/>
    <property type="evidence" value="ECO:0007669"/>
    <property type="project" value="TreeGrafter"/>
</dbReference>
<evidence type="ECO:0000256" key="6">
    <source>
        <dbReference type="ARBA" id="ARBA00023204"/>
    </source>
</evidence>
<dbReference type="InterPro" id="IPR043128">
    <property type="entry name" value="Rev_trsase/Diguanyl_cyclase"/>
</dbReference>
<proteinExistence type="inferred from homology"/>
<evidence type="ECO:0000256" key="4">
    <source>
        <dbReference type="ARBA" id="ARBA00022763"/>
    </source>
</evidence>
<dbReference type="GO" id="GO:0005829">
    <property type="term" value="C:cytosol"/>
    <property type="evidence" value="ECO:0007669"/>
    <property type="project" value="TreeGrafter"/>
</dbReference>
<evidence type="ECO:0000313" key="11">
    <source>
        <dbReference type="EMBL" id="KFI25061.1"/>
    </source>
</evidence>
<dbReference type="GO" id="GO:0006281">
    <property type="term" value="P:DNA repair"/>
    <property type="evidence" value="ECO:0007669"/>
    <property type="project" value="UniProtKB-KW"/>
</dbReference>
<evidence type="ECO:0000256" key="3">
    <source>
        <dbReference type="ARBA" id="ARBA00012417"/>
    </source>
</evidence>
<dbReference type="RefSeq" id="WP_035715171.1">
    <property type="nucleotide sequence ID" value="NZ_JGYG01000031.1"/>
</dbReference>
<organism evidence="11 12">
    <name type="scientific">Haematobacter massiliensis</name>
    <dbReference type="NCBI Taxonomy" id="195105"/>
    <lineage>
        <taxon>Bacteria</taxon>
        <taxon>Pseudomonadati</taxon>
        <taxon>Pseudomonadota</taxon>
        <taxon>Alphaproteobacteria</taxon>
        <taxon>Rhodobacterales</taxon>
        <taxon>Paracoccaceae</taxon>
        <taxon>Haematobacter</taxon>
    </lineage>
</organism>
<dbReference type="OrthoDB" id="9808813at2"/>
<dbReference type="Proteomes" id="UP000028826">
    <property type="component" value="Unassembled WGS sequence"/>
</dbReference>
<dbReference type="AlphaFoldDB" id="A0A086XSR1"/>
<keyword evidence="4" id="KW-0227">DNA damage</keyword>
<keyword evidence="6" id="KW-0234">DNA repair</keyword>
<dbReference type="CDD" id="cd01700">
    <property type="entry name" value="PolY_Pol_V_umuC"/>
    <property type="match status" value="1"/>
</dbReference>
<dbReference type="SUPFAM" id="SSF56672">
    <property type="entry name" value="DNA/RNA polymerases"/>
    <property type="match status" value="1"/>
</dbReference>
<dbReference type="GO" id="GO:0009432">
    <property type="term" value="P:SOS response"/>
    <property type="evidence" value="ECO:0007669"/>
    <property type="project" value="UniProtKB-KW"/>
</dbReference>
<evidence type="ECO:0000256" key="9">
    <source>
        <dbReference type="ARBA" id="ARBA00049244"/>
    </source>
</evidence>
<keyword evidence="7" id="KW-0742">SOS response</keyword>